<evidence type="ECO:0000313" key="4">
    <source>
        <dbReference type="Proteomes" id="UP000663832"/>
    </source>
</evidence>
<feature type="coiled-coil region" evidence="1">
    <location>
        <begin position="542"/>
        <end position="613"/>
    </location>
</feature>
<sequence>MDEQFLQEPTLSFLESYQNHLRLSLASDIFILSLSKLKLNSISDIVQFQYIQICDLSSNFIEKIDDLLMNCRQLIKLDLHSNRINKLPNEELWKEMLQLKILYLHDNLLSSYDDIKSLSNTPNLEVLTLYDTPISLKKNYRHHVVNSVWTLKALDSHVVADDEIIEKTRFPEPYTSQSNSFKLNLYIPTGKNSTVDIEYEMTDQLYKQINKIQSHYCPVLILQKNFRMWLVQIQLKKYILSKQETVPGFLSRRNMTSSLTNSSGKFALLPKQPRASVIQEEYYRIESGKLSEPSTTKRHIKIQMDQLINTQPDRINSSKQLLRKTDTIKSSEDDAIATSSMLCGKKSHLIVHEPIEELNDEIRAAKQYVQSIKDESHLKQRKRLEEIKENNTANRQPIKYQTADDRLLRTIHGSMALGCLVAIDKAYNDRAKVERRKYLAHDVEQIKQDHSLINAQLQHVNDERLSIIHRIKDHDRMKQVYHRHRLEHAQSELHDTVQEQRILLTERQEKRRAQVAFSQGFNAQHMSISNALQYHENNIRNQQKSRIARESVQNKKQNAEEQARLIDKYLTQRKHVRRALSNIERKHLDVQAMRDASDRLLQAQQRVAHIRARDSNIRQFSIMKMTPHTDETREKTQSLAESMVERESLFDTIADHMAAQQTVQ</sequence>
<keyword evidence="1" id="KW-0175">Coiled coil</keyword>
<evidence type="ECO:0008006" key="5">
    <source>
        <dbReference type="Google" id="ProtNLM"/>
    </source>
</evidence>
<dbReference type="Pfam" id="PF14580">
    <property type="entry name" value="LRR_9"/>
    <property type="match status" value="1"/>
</dbReference>
<protein>
    <recommendedName>
        <fullName evidence="5">Leucine-rich repeat and IQ domain-containing protein 3</fullName>
    </recommendedName>
</protein>
<dbReference type="InterPro" id="IPR032675">
    <property type="entry name" value="LRR_dom_sf"/>
</dbReference>
<evidence type="ECO:0000313" key="2">
    <source>
        <dbReference type="EMBL" id="CAF0899686.1"/>
    </source>
</evidence>
<organism evidence="3 4">
    <name type="scientific">Adineta steineri</name>
    <dbReference type="NCBI Taxonomy" id="433720"/>
    <lineage>
        <taxon>Eukaryota</taxon>
        <taxon>Metazoa</taxon>
        <taxon>Spiralia</taxon>
        <taxon>Gnathifera</taxon>
        <taxon>Rotifera</taxon>
        <taxon>Eurotatoria</taxon>
        <taxon>Bdelloidea</taxon>
        <taxon>Adinetida</taxon>
        <taxon>Adinetidae</taxon>
        <taxon>Adineta</taxon>
    </lineage>
</organism>
<accession>A0A814ULQ9</accession>
<gene>
    <name evidence="2" type="ORF">BJG266_LOCUS10402</name>
    <name evidence="3" type="ORF">QVE165_LOCUS24427</name>
</gene>
<dbReference type="InterPro" id="IPR052859">
    <property type="entry name" value="LRR-IQ_domain_protein"/>
</dbReference>
<dbReference type="Proteomes" id="UP000663877">
    <property type="component" value="Unassembled WGS sequence"/>
</dbReference>
<dbReference type="EMBL" id="CAJNOM010000171">
    <property type="protein sequence ID" value="CAF1176523.1"/>
    <property type="molecule type" value="Genomic_DNA"/>
</dbReference>
<dbReference type="OrthoDB" id="676979at2759"/>
<dbReference type="PROSITE" id="PS51450">
    <property type="entry name" value="LRR"/>
    <property type="match status" value="2"/>
</dbReference>
<dbReference type="Gene3D" id="3.80.10.10">
    <property type="entry name" value="Ribonuclease Inhibitor"/>
    <property type="match status" value="1"/>
</dbReference>
<dbReference type="AlphaFoldDB" id="A0A814ULQ9"/>
<dbReference type="PANTHER" id="PTHR46723">
    <property type="entry name" value="LEUCINE-RICH REPEAT AND IQ DOMAIN-CONTAINING PROTEIN 3"/>
    <property type="match status" value="1"/>
</dbReference>
<proteinExistence type="predicted"/>
<evidence type="ECO:0000313" key="3">
    <source>
        <dbReference type="EMBL" id="CAF1176523.1"/>
    </source>
</evidence>
<dbReference type="PANTHER" id="PTHR46723:SF1">
    <property type="entry name" value="LEUCINE-RICH REPEAT AND IQ DOMAIN-CONTAINING PROTEIN 3"/>
    <property type="match status" value="1"/>
</dbReference>
<evidence type="ECO:0000256" key="1">
    <source>
        <dbReference type="SAM" id="Coils"/>
    </source>
</evidence>
<dbReference type="Proteomes" id="UP000663832">
    <property type="component" value="Unassembled WGS sequence"/>
</dbReference>
<name>A0A814ULQ9_9BILA</name>
<reference evidence="3" key="1">
    <citation type="submission" date="2021-02" db="EMBL/GenBank/DDBJ databases">
        <authorList>
            <person name="Nowell W R."/>
        </authorList>
    </citation>
    <scope>NUCLEOTIDE SEQUENCE</scope>
</reference>
<dbReference type="InterPro" id="IPR001611">
    <property type="entry name" value="Leu-rich_rpt"/>
</dbReference>
<comment type="caution">
    <text evidence="3">The sequence shown here is derived from an EMBL/GenBank/DDBJ whole genome shotgun (WGS) entry which is preliminary data.</text>
</comment>
<dbReference type="EMBL" id="CAJNOI010000036">
    <property type="protein sequence ID" value="CAF0899686.1"/>
    <property type="molecule type" value="Genomic_DNA"/>
</dbReference>
<keyword evidence="4" id="KW-1185">Reference proteome</keyword>
<dbReference type="SUPFAM" id="SSF52058">
    <property type="entry name" value="L domain-like"/>
    <property type="match status" value="1"/>
</dbReference>